<dbReference type="KEGG" id="sla:SERLADRAFT_474364"/>
<protein>
    <submittedName>
        <fullName evidence="1">Uncharacterized protein</fullName>
    </submittedName>
</protein>
<dbReference type="HOGENOM" id="CLU_2334933_0_0_1"/>
<reference evidence="1" key="1">
    <citation type="submission" date="2011-04" db="EMBL/GenBank/DDBJ databases">
        <title>Evolution of plant cell wall degrading machinery underlies the functional diversity of forest fungi.</title>
        <authorList>
            <consortium name="US DOE Joint Genome Institute (JGI-PGF)"/>
            <person name="Eastwood D.C."/>
            <person name="Floudas D."/>
            <person name="Binder M."/>
            <person name="Majcherczyk A."/>
            <person name="Schneider P."/>
            <person name="Aerts A."/>
            <person name="Asiegbu F.O."/>
            <person name="Baker S.E."/>
            <person name="Barry K."/>
            <person name="Bendiksby M."/>
            <person name="Blumentritt M."/>
            <person name="Coutinho P.M."/>
            <person name="Cullen D."/>
            <person name="Cullen D."/>
            <person name="Gathman A."/>
            <person name="Goodell B."/>
            <person name="Henrissat B."/>
            <person name="Ihrmark K."/>
            <person name="Kauserud H."/>
            <person name="Kohler A."/>
            <person name="LaButti K."/>
            <person name="Lapidus A."/>
            <person name="Lavin J.L."/>
            <person name="Lee Y.-H."/>
            <person name="Lindquist E."/>
            <person name="Lilly W."/>
            <person name="Lucas S."/>
            <person name="Morin E."/>
            <person name="Murat C."/>
            <person name="Oguiza J.A."/>
            <person name="Park J."/>
            <person name="Pisabarro A.G."/>
            <person name="Riley R."/>
            <person name="Rosling A."/>
            <person name="Salamov A."/>
            <person name="Schmidt O."/>
            <person name="Schmutz J."/>
            <person name="Skrede I."/>
            <person name="Stenlid J."/>
            <person name="Wiebenga A."/>
            <person name="Xie X."/>
            <person name="Kues U."/>
            <person name="Hibbett D.S."/>
            <person name="Hoffmeister D."/>
            <person name="Hogberg N."/>
            <person name="Martin F."/>
            <person name="Grigoriev I.V."/>
            <person name="Watkinson S.C."/>
        </authorList>
    </citation>
    <scope>NUCLEOTIDE SEQUENCE</scope>
    <source>
        <strain evidence="1">S7.9</strain>
    </source>
</reference>
<dbReference type="RefSeq" id="XP_007321459.1">
    <property type="nucleotide sequence ID" value="XM_007321397.1"/>
</dbReference>
<evidence type="ECO:0000313" key="1">
    <source>
        <dbReference type="EMBL" id="EGO21673.1"/>
    </source>
</evidence>
<dbReference type="GeneID" id="18820466"/>
<accession>F8P4Y6</accession>
<name>F8P4Y6_SERL9</name>
<proteinExistence type="predicted"/>
<dbReference type="EMBL" id="GL945438">
    <property type="protein sequence ID" value="EGO21673.1"/>
    <property type="molecule type" value="Genomic_DNA"/>
</dbReference>
<dbReference type="Proteomes" id="UP000008064">
    <property type="component" value="Unassembled WGS sequence"/>
</dbReference>
<dbReference type="AlphaFoldDB" id="F8P4Y6"/>
<gene>
    <name evidence="1" type="ORF">SERLADRAFT_474364</name>
</gene>
<organism>
    <name type="scientific">Serpula lacrymans var. lacrymans (strain S7.9)</name>
    <name type="common">Dry rot fungus</name>
    <dbReference type="NCBI Taxonomy" id="578457"/>
    <lineage>
        <taxon>Eukaryota</taxon>
        <taxon>Fungi</taxon>
        <taxon>Dikarya</taxon>
        <taxon>Basidiomycota</taxon>
        <taxon>Agaricomycotina</taxon>
        <taxon>Agaricomycetes</taxon>
        <taxon>Agaricomycetidae</taxon>
        <taxon>Boletales</taxon>
        <taxon>Coniophorineae</taxon>
        <taxon>Serpulaceae</taxon>
        <taxon>Serpula</taxon>
    </lineage>
</organism>
<sequence>MMESETVYKPLSINYADVNDVRTAQIRAVLLPTISEQDEDEDEVATLSMDQEPVRERHTCCLDHVAFRRLMPIELGRTPPPHTASFLALSLNRTAASW</sequence>